<feature type="transmembrane region" description="Helical" evidence="6">
    <location>
        <begin position="75"/>
        <end position="93"/>
    </location>
</feature>
<dbReference type="STRING" id="177437.HRM2_49420"/>
<dbReference type="InterPro" id="IPR020846">
    <property type="entry name" value="MFS_dom"/>
</dbReference>
<feature type="transmembrane region" description="Helical" evidence="6">
    <location>
        <begin position="215"/>
        <end position="238"/>
    </location>
</feature>
<dbReference type="Proteomes" id="UP000000442">
    <property type="component" value="Chromosome"/>
</dbReference>
<evidence type="ECO:0000256" key="5">
    <source>
        <dbReference type="ARBA" id="ARBA00023136"/>
    </source>
</evidence>
<keyword evidence="9" id="KW-1185">Reference proteome</keyword>
<keyword evidence="3 6" id="KW-0812">Transmembrane</keyword>
<feature type="transmembrane region" description="Helical" evidence="6">
    <location>
        <begin position="99"/>
        <end position="121"/>
    </location>
</feature>
<organism evidence="8 9">
    <name type="scientific">Desulforapulum autotrophicum (strain ATCC 43914 / DSM 3382 / VKM B-1955 / HRM2)</name>
    <name type="common">Desulfobacterium autotrophicum</name>
    <dbReference type="NCBI Taxonomy" id="177437"/>
    <lineage>
        <taxon>Bacteria</taxon>
        <taxon>Pseudomonadati</taxon>
        <taxon>Thermodesulfobacteriota</taxon>
        <taxon>Desulfobacteria</taxon>
        <taxon>Desulfobacterales</taxon>
        <taxon>Desulfobacteraceae</taxon>
        <taxon>Desulforapulum</taxon>
    </lineage>
</organism>
<evidence type="ECO:0000259" key="7">
    <source>
        <dbReference type="PROSITE" id="PS50850"/>
    </source>
</evidence>
<protein>
    <submittedName>
        <fullName evidence="8">Major facilitator transport protein (MFS superfamily)</fullName>
    </submittedName>
</protein>
<dbReference type="Gene3D" id="1.20.1250.20">
    <property type="entry name" value="MFS general substrate transporter like domains"/>
    <property type="match status" value="1"/>
</dbReference>
<dbReference type="PROSITE" id="PS50850">
    <property type="entry name" value="MFS"/>
    <property type="match status" value="1"/>
</dbReference>
<comment type="subcellular location">
    <subcellularLocation>
        <location evidence="1">Cell membrane</location>
        <topology evidence="1">Multi-pass membrane protein</topology>
    </subcellularLocation>
</comment>
<dbReference type="GO" id="GO:0005886">
    <property type="term" value="C:plasma membrane"/>
    <property type="evidence" value="ECO:0007669"/>
    <property type="project" value="UniProtKB-SubCell"/>
</dbReference>
<evidence type="ECO:0000313" key="9">
    <source>
        <dbReference type="Proteomes" id="UP000000442"/>
    </source>
</evidence>
<dbReference type="KEGG" id="dat:HRM2_49420"/>
<keyword evidence="2" id="KW-1003">Cell membrane</keyword>
<dbReference type="HOGENOM" id="CLU_001265_61_5_7"/>
<feature type="transmembrane region" description="Helical" evidence="6">
    <location>
        <begin position="165"/>
        <end position="183"/>
    </location>
</feature>
<dbReference type="InterPro" id="IPR011701">
    <property type="entry name" value="MFS"/>
</dbReference>
<dbReference type="eggNOG" id="COG2814">
    <property type="taxonomic scope" value="Bacteria"/>
</dbReference>
<evidence type="ECO:0000256" key="4">
    <source>
        <dbReference type="ARBA" id="ARBA00022989"/>
    </source>
</evidence>
<dbReference type="OrthoDB" id="152712at2"/>
<dbReference type="Pfam" id="PF07690">
    <property type="entry name" value="MFS_1"/>
    <property type="match status" value="1"/>
</dbReference>
<dbReference type="AlphaFoldDB" id="C0QIP6"/>
<reference evidence="8 9" key="1">
    <citation type="journal article" date="2009" name="Environ. Microbiol.">
        <title>Genome sequence of Desulfobacterium autotrophicum HRM2, a marine sulfate reducer oxidizing organic carbon completely to carbon dioxide.</title>
        <authorList>
            <person name="Strittmatter A.W."/>
            <person name="Liesegang H."/>
            <person name="Rabus R."/>
            <person name="Decker I."/>
            <person name="Amann J."/>
            <person name="Andres S."/>
            <person name="Henne A."/>
            <person name="Fricke W.F."/>
            <person name="Martinez-Arias R."/>
            <person name="Bartels D."/>
            <person name="Goesmann A."/>
            <person name="Krause L."/>
            <person name="Puehler A."/>
            <person name="Klenk H.P."/>
            <person name="Richter M."/>
            <person name="Schuler M."/>
            <person name="Gloeckner F.O."/>
            <person name="Meyerdierks A."/>
            <person name="Gottschalk G."/>
            <person name="Amann R."/>
        </authorList>
    </citation>
    <scope>NUCLEOTIDE SEQUENCE [LARGE SCALE GENOMIC DNA]</scope>
    <source>
        <strain evidence="9">ATCC 43914 / DSM 3382 / HRM2</strain>
    </source>
</reference>
<keyword evidence="5 6" id="KW-0472">Membrane</keyword>
<accession>C0QIP6</accession>
<dbReference type="EMBL" id="CP001087">
    <property type="protein sequence ID" value="ACN17990.1"/>
    <property type="molecule type" value="Genomic_DNA"/>
</dbReference>
<dbReference type="PANTHER" id="PTHR43124:SF3">
    <property type="entry name" value="CHLORAMPHENICOL EFFLUX PUMP RV0191"/>
    <property type="match status" value="1"/>
</dbReference>
<keyword evidence="4 6" id="KW-1133">Transmembrane helix</keyword>
<feature type="transmembrane region" description="Helical" evidence="6">
    <location>
        <begin position="365"/>
        <end position="385"/>
    </location>
</feature>
<feature type="transmembrane region" description="Helical" evidence="6">
    <location>
        <begin position="39"/>
        <end position="63"/>
    </location>
</feature>
<evidence type="ECO:0000256" key="3">
    <source>
        <dbReference type="ARBA" id="ARBA00022692"/>
    </source>
</evidence>
<evidence type="ECO:0000313" key="8">
    <source>
        <dbReference type="EMBL" id="ACN17990.1"/>
    </source>
</evidence>
<feature type="domain" description="Major facilitator superfamily (MFS) profile" evidence="7">
    <location>
        <begin position="1"/>
        <end position="388"/>
    </location>
</feature>
<evidence type="ECO:0000256" key="1">
    <source>
        <dbReference type="ARBA" id="ARBA00004651"/>
    </source>
</evidence>
<dbReference type="GO" id="GO:0022857">
    <property type="term" value="F:transmembrane transporter activity"/>
    <property type="evidence" value="ECO:0007669"/>
    <property type="project" value="InterPro"/>
</dbReference>
<feature type="transmembrane region" description="Helical" evidence="6">
    <location>
        <begin position="133"/>
        <end position="159"/>
    </location>
</feature>
<feature type="transmembrane region" description="Helical" evidence="6">
    <location>
        <begin position="274"/>
        <end position="294"/>
    </location>
</feature>
<dbReference type="RefSeq" id="WP_015906697.1">
    <property type="nucleotide sequence ID" value="NC_012108.1"/>
</dbReference>
<evidence type="ECO:0000256" key="2">
    <source>
        <dbReference type="ARBA" id="ARBA00022475"/>
    </source>
</evidence>
<dbReference type="InterPro" id="IPR036259">
    <property type="entry name" value="MFS_trans_sf"/>
</dbReference>
<dbReference type="PANTHER" id="PTHR43124">
    <property type="entry name" value="PURINE EFFLUX PUMP PBUE"/>
    <property type="match status" value="1"/>
</dbReference>
<feature type="transmembrane region" description="Helical" evidence="6">
    <location>
        <begin position="300"/>
        <end position="326"/>
    </location>
</feature>
<evidence type="ECO:0000256" key="6">
    <source>
        <dbReference type="SAM" id="Phobius"/>
    </source>
</evidence>
<proteinExistence type="predicted"/>
<gene>
    <name evidence="8" type="ordered locus">HRM2_49420</name>
</gene>
<name>C0QIP6_DESAH</name>
<feature type="transmembrane region" description="Helical" evidence="6">
    <location>
        <begin position="244"/>
        <end position="262"/>
    </location>
</feature>
<dbReference type="SUPFAM" id="SSF103473">
    <property type="entry name" value="MFS general substrate transporter"/>
    <property type="match status" value="1"/>
</dbReference>
<sequence length="393" mass="41764">MEQDNGILGILAPAFLSRSIINTANRFIYPFAPVISRGIGVPLTAVTSVIALNQATNLLGLFVSPLADKTGYRRMMVTGLLALAAGMLMAGTFPFYYTLVIAMFLSGLCKSIFDPAIQAYVSKRVSYKRRGMVVGILEISWSVATLLGIPGIGILINYFGWRSPFFALAGGAVISLALILNYVKDDFKQGSGAAKTKAHFLEGVRHLLKIKRARGAIGVGFCMGFANDNLFVIYGAWLESAFDLSVVALGMGTGVIGVAELMGSSFTAAFSDRIGIKLSVAWGITFCSVAYLLIPLAGGSLTFALAALFVVFLFYEQSIVAFISLCTELVPGSRATMISLLLASSGLGRVMGAFSGGLVWQHFGMGTVCLASTVSTLMALVFLIWGTRGWAPE</sequence>
<feature type="transmembrane region" description="Helical" evidence="6">
    <location>
        <begin position="338"/>
        <end position="359"/>
    </location>
</feature>
<dbReference type="InterPro" id="IPR050189">
    <property type="entry name" value="MFS_Efflux_Transporters"/>
</dbReference>